<feature type="region of interest" description="Disordered" evidence="1">
    <location>
        <begin position="450"/>
        <end position="520"/>
    </location>
</feature>
<gene>
    <name evidence="2" type="ORF">APUTEX25_005079</name>
</gene>
<dbReference type="EMBL" id="QOKY01000209">
    <property type="protein sequence ID" value="RMZ52326.1"/>
    <property type="molecule type" value="Genomic_DNA"/>
</dbReference>
<feature type="region of interest" description="Disordered" evidence="1">
    <location>
        <begin position="364"/>
        <end position="383"/>
    </location>
</feature>
<feature type="region of interest" description="Disordered" evidence="1">
    <location>
        <begin position="88"/>
        <end position="141"/>
    </location>
</feature>
<accession>A0A3M7KTB1</accession>
<feature type="compositionally biased region" description="Acidic residues" evidence="1">
    <location>
        <begin position="100"/>
        <end position="110"/>
    </location>
</feature>
<dbReference type="Proteomes" id="UP000279271">
    <property type="component" value="Unassembled WGS sequence"/>
</dbReference>
<feature type="region of interest" description="Disordered" evidence="1">
    <location>
        <begin position="317"/>
        <end position="345"/>
    </location>
</feature>
<proteinExistence type="predicted"/>
<protein>
    <submittedName>
        <fullName evidence="2">Uncharacterized protein</fullName>
    </submittedName>
</protein>
<dbReference type="AlphaFoldDB" id="A0A3M7KTB1"/>
<organism evidence="2 3">
    <name type="scientific">Auxenochlorella protothecoides</name>
    <name type="common">Green microalga</name>
    <name type="synonym">Chlorella protothecoides</name>
    <dbReference type="NCBI Taxonomy" id="3075"/>
    <lineage>
        <taxon>Eukaryota</taxon>
        <taxon>Viridiplantae</taxon>
        <taxon>Chlorophyta</taxon>
        <taxon>core chlorophytes</taxon>
        <taxon>Trebouxiophyceae</taxon>
        <taxon>Chlorellales</taxon>
        <taxon>Chlorellaceae</taxon>
        <taxon>Auxenochlorella</taxon>
    </lineage>
</organism>
<feature type="region of interest" description="Disordered" evidence="1">
    <location>
        <begin position="165"/>
        <end position="194"/>
    </location>
</feature>
<reference evidence="3" key="1">
    <citation type="journal article" date="2018" name="Algal Res.">
        <title>Characterization of plant carbon substrate utilization by Auxenochlorella protothecoides.</title>
        <authorList>
            <person name="Vogler B.W."/>
            <person name="Starkenburg S.R."/>
            <person name="Sudasinghe N."/>
            <person name="Schambach J.Y."/>
            <person name="Rollin J.A."/>
            <person name="Pattathil S."/>
            <person name="Barry A.N."/>
        </authorList>
    </citation>
    <scope>NUCLEOTIDE SEQUENCE [LARGE SCALE GENOMIC DNA]</scope>
    <source>
        <strain evidence="3">UTEX 25</strain>
    </source>
</reference>
<feature type="compositionally biased region" description="Low complexity" evidence="1">
    <location>
        <begin position="504"/>
        <end position="520"/>
    </location>
</feature>
<feature type="compositionally biased region" description="Basic and acidic residues" evidence="1">
    <location>
        <begin position="472"/>
        <end position="482"/>
    </location>
</feature>
<evidence type="ECO:0000256" key="1">
    <source>
        <dbReference type="SAM" id="MobiDB-lite"/>
    </source>
</evidence>
<name>A0A3M7KTB1_AUXPR</name>
<comment type="caution">
    <text evidence="2">The sequence shown here is derived from an EMBL/GenBank/DDBJ whole genome shotgun (WGS) entry which is preliminary data.</text>
</comment>
<sequence length="637" mass="66617">MVASSNPTPLRFPTDHHHRNDMATNLCATTMVVRLAMRRSSASCTTASLSASRAEVASSRSSTLGSLITARAMAMRCFCPPLSWMPPSPTRRHDAAGGDGEGEVAEDEGVGAEGSAMRSPDGSEASIAGTRSTMAKTRSVAARPLATSGKNIWLWATPKAARKMAKNTLSTSSRVDSPRDTSRPAYQKARESVTPRSMAKAAMAKAPSSRVAASLMYLVWIQAAATISGTTDVTTSVIFQPWLKASAYPPMKPATHLGEESHGVAELALDRQGVGGQLAGQHAAVVGLLVEPAHLLAQQRGHHEHAHALPQALTHEPKSIGLDDGEEHGAQADAQEDQAPLPGPGLELLRKREMRDEKAMEKAGIMKPSAPDPIRPKKSAGSSGLFRRAMRPIDTALGLASSGRWCGRGTHGAPPFPPLVAPTPFQKRAQPPMAAVPVMPGVRALDGAMTAGSAAPTRLSMRAPTGEPGCDSVREVVREATRRGAPKSAGTRPPEAARPDPAMPSSATPSPLSSSSSSSSSASYALTAASSRRLARCMPTKVAPACVPASTTRPPPTTAITSAPTTVDRRCATTTVVQARMSASSARCTTYSLRASSADVASSRSRTLGAFRMARAMAMRCFCPPLICTPRSPTCVA</sequence>
<feature type="compositionally biased region" description="Basic and acidic residues" evidence="1">
    <location>
        <begin position="176"/>
        <end position="193"/>
    </location>
</feature>
<evidence type="ECO:0000313" key="2">
    <source>
        <dbReference type="EMBL" id="RMZ52326.1"/>
    </source>
</evidence>
<evidence type="ECO:0000313" key="3">
    <source>
        <dbReference type="Proteomes" id="UP000279271"/>
    </source>
</evidence>